<dbReference type="AlphaFoldDB" id="A0A1U7WY35"/>
<sequence length="236" mass="26130">MHSGICYLELPICYGCGMRDHIQRHYRVSRQGADRGAAQSSNPVASTSSAPFLARGTPAPAGHGAVRGGAQSSGRPSRFYAMSGRQTVEASLDVVTKPDQLHKLFSVSTPVGEPVTVARVYRGCVVTVHGRDNMADLVELGMVDFHALEKVKIIKERLKTAQNRQSSYSDVRHRDLEFKEDDWVVGDPTTIVSVETTEVNEELSSEEVPVTILDRKVRKLRNKEITSVKALWRNQQ</sequence>
<dbReference type="PANTHER" id="PTHR46148">
    <property type="entry name" value="CHROMO DOMAIN-CONTAINING PROTEIN"/>
    <property type="match status" value="1"/>
</dbReference>
<evidence type="ECO:0000313" key="2">
    <source>
        <dbReference type="Proteomes" id="UP000189701"/>
    </source>
</evidence>
<dbReference type="RefSeq" id="XP_009782221.1">
    <property type="nucleotide sequence ID" value="XM_009783919.1"/>
</dbReference>
<gene>
    <name evidence="3" type="primary">LOC104230999</name>
</gene>
<feature type="compositionally biased region" description="Polar residues" evidence="1">
    <location>
        <begin position="38"/>
        <end position="50"/>
    </location>
</feature>
<organism evidence="2 3">
    <name type="scientific">Nicotiana sylvestris</name>
    <name type="common">Wood tobacco</name>
    <name type="synonym">South American tobacco</name>
    <dbReference type="NCBI Taxonomy" id="4096"/>
    <lineage>
        <taxon>Eukaryota</taxon>
        <taxon>Viridiplantae</taxon>
        <taxon>Streptophyta</taxon>
        <taxon>Embryophyta</taxon>
        <taxon>Tracheophyta</taxon>
        <taxon>Spermatophyta</taxon>
        <taxon>Magnoliopsida</taxon>
        <taxon>eudicotyledons</taxon>
        <taxon>Gunneridae</taxon>
        <taxon>Pentapetalae</taxon>
        <taxon>asterids</taxon>
        <taxon>lamiids</taxon>
        <taxon>Solanales</taxon>
        <taxon>Solanaceae</taxon>
        <taxon>Nicotianoideae</taxon>
        <taxon>Nicotianeae</taxon>
        <taxon>Nicotiana</taxon>
    </lineage>
</organism>
<accession>A0A1U7WY35</accession>
<dbReference type="Proteomes" id="UP000189701">
    <property type="component" value="Unplaced"/>
</dbReference>
<feature type="non-terminal residue" evidence="3">
    <location>
        <position position="236"/>
    </location>
</feature>
<protein>
    <submittedName>
        <fullName evidence="3">Uncharacterized protein LOC104230999</fullName>
    </submittedName>
</protein>
<evidence type="ECO:0000313" key="3">
    <source>
        <dbReference type="RefSeq" id="XP_009782221.1"/>
    </source>
</evidence>
<keyword evidence="2" id="KW-1185">Reference proteome</keyword>
<proteinExistence type="predicted"/>
<reference evidence="2" key="1">
    <citation type="journal article" date="2013" name="Genome Biol.">
        <title>Reference genomes and transcriptomes of Nicotiana sylvestris and Nicotiana tomentosiformis.</title>
        <authorList>
            <person name="Sierro N."/>
            <person name="Battey J.N."/>
            <person name="Ouadi S."/>
            <person name="Bovet L."/>
            <person name="Goepfert S."/>
            <person name="Bakaher N."/>
            <person name="Peitsch M.C."/>
            <person name="Ivanov N.V."/>
        </authorList>
    </citation>
    <scope>NUCLEOTIDE SEQUENCE [LARGE SCALE GENOMIC DNA]</scope>
</reference>
<feature type="region of interest" description="Disordered" evidence="1">
    <location>
        <begin position="30"/>
        <end position="78"/>
    </location>
</feature>
<dbReference type="Pfam" id="PF08284">
    <property type="entry name" value="RVP_2"/>
    <property type="match status" value="1"/>
</dbReference>
<name>A0A1U7WY35_NICSY</name>
<evidence type="ECO:0000256" key="1">
    <source>
        <dbReference type="SAM" id="MobiDB-lite"/>
    </source>
</evidence>
<reference evidence="3" key="2">
    <citation type="submission" date="2025-08" db="UniProtKB">
        <authorList>
            <consortium name="RefSeq"/>
        </authorList>
    </citation>
    <scope>IDENTIFICATION</scope>
    <source>
        <tissue evidence="3">Leaf</tissue>
    </source>
</reference>
<dbReference type="PANTHER" id="PTHR46148:SF58">
    <property type="entry name" value="RETROTRANSPOSON PROTEIN"/>
    <property type="match status" value="1"/>
</dbReference>